<evidence type="ECO:0000313" key="3">
    <source>
        <dbReference type="Proteomes" id="UP001250662"/>
    </source>
</evidence>
<dbReference type="Pfam" id="PF07977">
    <property type="entry name" value="FabA"/>
    <property type="match status" value="1"/>
</dbReference>
<dbReference type="EMBL" id="JAVRHU010000002">
    <property type="protein sequence ID" value="MDT0621590.1"/>
    <property type="molecule type" value="Genomic_DNA"/>
</dbReference>
<accession>A0ABU3BHD9</accession>
<dbReference type="PANTHER" id="PTHR30272">
    <property type="entry name" value="3-HYDROXYACYL-[ACYL-CARRIER-PROTEIN] DEHYDRATASE"/>
    <property type="match status" value="1"/>
</dbReference>
<keyword evidence="3" id="KW-1185">Reference proteome</keyword>
<gene>
    <name evidence="2" type="ORF">RM520_08130</name>
</gene>
<comment type="caution">
    <text evidence="2">The sequence shown here is derived from an EMBL/GenBank/DDBJ whole genome shotgun (WGS) entry which is preliminary data.</text>
</comment>
<dbReference type="InterPro" id="IPR013114">
    <property type="entry name" value="FabA_FabZ"/>
</dbReference>
<protein>
    <submittedName>
        <fullName evidence="2">Hydroxymyristoyl-ACP dehydratase</fullName>
    </submittedName>
</protein>
<dbReference type="InterPro" id="IPR029069">
    <property type="entry name" value="HotDog_dom_sf"/>
</dbReference>
<reference evidence="2 3" key="1">
    <citation type="submission" date="2023-09" db="EMBL/GenBank/DDBJ databases">
        <authorList>
            <person name="Rey-Velasco X."/>
        </authorList>
    </citation>
    <scope>NUCLEOTIDE SEQUENCE [LARGE SCALE GENOMIC DNA]</scope>
    <source>
        <strain evidence="2 3">P007</strain>
    </source>
</reference>
<evidence type="ECO:0000256" key="1">
    <source>
        <dbReference type="ARBA" id="ARBA00023239"/>
    </source>
</evidence>
<dbReference type="RefSeq" id="WP_311387643.1">
    <property type="nucleotide sequence ID" value="NZ_JAVRHU010000002.1"/>
</dbReference>
<organism evidence="2 3">
    <name type="scientific">Croceitalea vernalis</name>
    <dbReference type="NCBI Taxonomy" id="3075599"/>
    <lineage>
        <taxon>Bacteria</taxon>
        <taxon>Pseudomonadati</taxon>
        <taxon>Bacteroidota</taxon>
        <taxon>Flavobacteriia</taxon>
        <taxon>Flavobacteriales</taxon>
        <taxon>Flavobacteriaceae</taxon>
        <taxon>Croceitalea</taxon>
    </lineage>
</organism>
<sequence>MTHKNEFSYIKEHLPYQEPFLFVGELQKVTENGVQGDYTFAKEADFYKGHFKDHPVTPGVILTECCAQIGLVCLGIFLLYDQQHEPLQIGFTSAEMEFLKPVYPGEKVRVVSEKVYFRFQKLKCKVKMYNQEEELVCKGLLSGMFKATPNEK</sequence>
<dbReference type="Proteomes" id="UP001250662">
    <property type="component" value="Unassembled WGS sequence"/>
</dbReference>
<evidence type="ECO:0000313" key="2">
    <source>
        <dbReference type="EMBL" id="MDT0621590.1"/>
    </source>
</evidence>
<name>A0ABU3BHD9_9FLAO</name>
<dbReference type="SUPFAM" id="SSF54637">
    <property type="entry name" value="Thioesterase/thiol ester dehydrase-isomerase"/>
    <property type="match status" value="1"/>
</dbReference>
<dbReference type="PANTHER" id="PTHR30272:SF1">
    <property type="entry name" value="3-HYDROXYACYL-[ACYL-CARRIER-PROTEIN] DEHYDRATASE"/>
    <property type="match status" value="1"/>
</dbReference>
<dbReference type="Gene3D" id="3.10.129.10">
    <property type="entry name" value="Hotdog Thioesterase"/>
    <property type="match status" value="1"/>
</dbReference>
<proteinExistence type="predicted"/>
<keyword evidence="1" id="KW-0456">Lyase</keyword>